<dbReference type="VEuPathDB" id="FungiDB:HpaG803448"/>
<organism evidence="1 2">
    <name type="scientific">Hyaloperonospora arabidopsidis (strain Emoy2)</name>
    <name type="common">Downy mildew agent</name>
    <name type="synonym">Peronospora arabidopsidis</name>
    <dbReference type="NCBI Taxonomy" id="559515"/>
    <lineage>
        <taxon>Eukaryota</taxon>
        <taxon>Sar</taxon>
        <taxon>Stramenopiles</taxon>
        <taxon>Oomycota</taxon>
        <taxon>Peronosporomycetes</taxon>
        <taxon>Peronosporales</taxon>
        <taxon>Peronosporaceae</taxon>
        <taxon>Hyaloperonospora</taxon>
    </lineage>
</organism>
<evidence type="ECO:0000313" key="1">
    <source>
        <dbReference type="EnsemblProtists" id="HpaP803448"/>
    </source>
</evidence>
<dbReference type="InParanoid" id="M4BAY7"/>
<dbReference type="EMBL" id="JH598083">
    <property type="status" value="NOT_ANNOTATED_CDS"/>
    <property type="molecule type" value="Genomic_DNA"/>
</dbReference>
<reference evidence="2" key="1">
    <citation type="journal article" date="2010" name="Science">
        <title>Signatures of adaptation to obligate biotrophy in the Hyaloperonospora arabidopsidis genome.</title>
        <authorList>
            <person name="Baxter L."/>
            <person name="Tripathy S."/>
            <person name="Ishaque N."/>
            <person name="Boot N."/>
            <person name="Cabral A."/>
            <person name="Kemen E."/>
            <person name="Thines M."/>
            <person name="Ah-Fong A."/>
            <person name="Anderson R."/>
            <person name="Badejoko W."/>
            <person name="Bittner-Eddy P."/>
            <person name="Boore J.L."/>
            <person name="Chibucos M.C."/>
            <person name="Coates M."/>
            <person name="Dehal P."/>
            <person name="Delehaunty K."/>
            <person name="Dong S."/>
            <person name="Downton P."/>
            <person name="Dumas B."/>
            <person name="Fabro G."/>
            <person name="Fronick C."/>
            <person name="Fuerstenberg S.I."/>
            <person name="Fulton L."/>
            <person name="Gaulin E."/>
            <person name="Govers F."/>
            <person name="Hughes L."/>
            <person name="Humphray S."/>
            <person name="Jiang R.H."/>
            <person name="Judelson H."/>
            <person name="Kamoun S."/>
            <person name="Kyung K."/>
            <person name="Meijer H."/>
            <person name="Minx P."/>
            <person name="Morris P."/>
            <person name="Nelson J."/>
            <person name="Phuntumart V."/>
            <person name="Qutob D."/>
            <person name="Rehmany A."/>
            <person name="Rougon-Cardoso A."/>
            <person name="Ryden P."/>
            <person name="Torto-Alalibo T."/>
            <person name="Studholme D."/>
            <person name="Wang Y."/>
            <person name="Win J."/>
            <person name="Wood J."/>
            <person name="Clifton S.W."/>
            <person name="Rogers J."/>
            <person name="Van den Ackerveken G."/>
            <person name="Jones J.D."/>
            <person name="McDowell J.M."/>
            <person name="Beynon J."/>
            <person name="Tyler B.M."/>
        </authorList>
    </citation>
    <scope>NUCLEOTIDE SEQUENCE [LARGE SCALE GENOMIC DNA]</scope>
    <source>
        <strain evidence="2">Emoy2</strain>
    </source>
</reference>
<reference evidence="1" key="2">
    <citation type="submission" date="2015-06" db="UniProtKB">
        <authorList>
            <consortium name="EnsemblProtists"/>
        </authorList>
    </citation>
    <scope>IDENTIFICATION</scope>
    <source>
        <strain evidence="1">Emoy2</strain>
    </source>
</reference>
<keyword evidence="2" id="KW-1185">Reference proteome</keyword>
<proteinExistence type="predicted"/>
<sequence length="60" mass="7315">MRRERVLWVKLFKLLFPESSVDSICEQWFKYTRKEGNFIPEDEAVLASPMSRSLRTWHLR</sequence>
<name>M4BAY7_HYAAE</name>
<dbReference type="AlphaFoldDB" id="M4BAY7"/>
<accession>M4BAY7</accession>
<evidence type="ECO:0000313" key="2">
    <source>
        <dbReference type="Proteomes" id="UP000011713"/>
    </source>
</evidence>
<protein>
    <submittedName>
        <fullName evidence="1">Uncharacterized protein</fullName>
    </submittedName>
</protein>
<dbReference type="HOGENOM" id="CLU_2946559_0_0_1"/>
<dbReference type="EnsemblProtists" id="HpaT803448">
    <property type="protein sequence ID" value="HpaP803448"/>
    <property type="gene ID" value="HpaG803448"/>
</dbReference>
<dbReference type="Proteomes" id="UP000011713">
    <property type="component" value="Unassembled WGS sequence"/>
</dbReference>